<dbReference type="PANTHER" id="PTHR43537:SF5">
    <property type="entry name" value="UXU OPERON TRANSCRIPTIONAL REGULATOR"/>
    <property type="match status" value="1"/>
</dbReference>
<dbReference type="PROSITE" id="PS50949">
    <property type="entry name" value="HTH_GNTR"/>
    <property type="match status" value="1"/>
</dbReference>
<dbReference type="CDD" id="cd07377">
    <property type="entry name" value="WHTH_GntR"/>
    <property type="match status" value="1"/>
</dbReference>
<dbReference type="RefSeq" id="WP_109776300.1">
    <property type="nucleotide sequence ID" value="NZ_QGDQ01000035.1"/>
</dbReference>
<keyword evidence="2" id="KW-0238">DNA-binding</keyword>
<comment type="caution">
    <text evidence="5">The sequence shown here is derived from an EMBL/GenBank/DDBJ whole genome shotgun (WGS) entry which is preliminary data.</text>
</comment>
<protein>
    <submittedName>
        <fullName evidence="5">GntR family transcriptional regulator</fullName>
    </submittedName>
</protein>
<keyword evidence="1" id="KW-0805">Transcription regulation</keyword>
<evidence type="ECO:0000313" key="6">
    <source>
        <dbReference type="Proteomes" id="UP000245469"/>
    </source>
</evidence>
<dbReference type="Gene3D" id="1.20.120.530">
    <property type="entry name" value="GntR ligand-binding domain-like"/>
    <property type="match status" value="1"/>
</dbReference>
<keyword evidence="3" id="KW-0804">Transcription</keyword>
<dbReference type="Pfam" id="PF07729">
    <property type="entry name" value="FCD"/>
    <property type="match status" value="1"/>
</dbReference>
<evidence type="ECO:0000256" key="3">
    <source>
        <dbReference type="ARBA" id="ARBA00023163"/>
    </source>
</evidence>
<dbReference type="EMBL" id="QGDQ01000035">
    <property type="protein sequence ID" value="PWJ47734.1"/>
    <property type="molecule type" value="Genomic_DNA"/>
</dbReference>
<gene>
    <name evidence="5" type="ORF">BXY45_13537</name>
</gene>
<dbReference type="InterPro" id="IPR008920">
    <property type="entry name" value="TF_FadR/GntR_C"/>
</dbReference>
<name>A0A315ZSM9_9ACTN</name>
<evidence type="ECO:0000256" key="1">
    <source>
        <dbReference type="ARBA" id="ARBA00023015"/>
    </source>
</evidence>
<dbReference type="SUPFAM" id="SSF46785">
    <property type="entry name" value="Winged helix' DNA-binding domain"/>
    <property type="match status" value="1"/>
</dbReference>
<organism evidence="5 6">
    <name type="scientific">Quadrisphaera granulorum</name>
    <dbReference type="NCBI Taxonomy" id="317664"/>
    <lineage>
        <taxon>Bacteria</taxon>
        <taxon>Bacillati</taxon>
        <taxon>Actinomycetota</taxon>
        <taxon>Actinomycetes</taxon>
        <taxon>Kineosporiales</taxon>
        <taxon>Kineosporiaceae</taxon>
        <taxon>Quadrisphaera</taxon>
    </lineage>
</organism>
<dbReference type="InterPro" id="IPR000524">
    <property type="entry name" value="Tscrpt_reg_HTH_GntR"/>
</dbReference>
<dbReference type="OrthoDB" id="9784718at2"/>
<dbReference type="GO" id="GO:0003677">
    <property type="term" value="F:DNA binding"/>
    <property type="evidence" value="ECO:0007669"/>
    <property type="project" value="UniProtKB-KW"/>
</dbReference>
<dbReference type="AlphaFoldDB" id="A0A315ZSM9"/>
<reference evidence="5 6" key="1">
    <citation type="submission" date="2018-03" db="EMBL/GenBank/DDBJ databases">
        <title>Genomic Encyclopedia of Archaeal and Bacterial Type Strains, Phase II (KMG-II): from individual species to whole genera.</title>
        <authorList>
            <person name="Goeker M."/>
        </authorList>
    </citation>
    <scope>NUCLEOTIDE SEQUENCE [LARGE SCALE GENOMIC DNA]</scope>
    <source>
        <strain evidence="5 6">DSM 44889</strain>
    </source>
</reference>
<evidence type="ECO:0000313" key="5">
    <source>
        <dbReference type="EMBL" id="PWJ47734.1"/>
    </source>
</evidence>
<dbReference type="InterPro" id="IPR036388">
    <property type="entry name" value="WH-like_DNA-bd_sf"/>
</dbReference>
<dbReference type="InterPro" id="IPR011711">
    <property type="entry name" value="GntR_C"/>
</dbReference>
<evidence type="ECO:0000259" key="4">
    <source>
        <dbReference type="PROSITE" id="PS50949"/>
    </source>
</evidence>
<dbReference type="GO" id="GO:0003700">
    <property type="term" value="F:DNA-binding transcription factor activity"/>
    <property type="evidence" value="ECO:0007669"/>
    <property type="project" value="InterPro"/>
</dbReference>
<dbReference type="Gene3D" id="1.10.10.10">
    <property type="entry name" value="Winged helix-like DNA-binding domain superfamily/Winged helix DNA-binding domain"/>
    <property type="match status" value="1"/>
</dbReference>
<dbReference type="Proteomes" id="UP000245469">
    <property type="component" value="Unassembled WGS sequence"/>
</dbReference>
<dbReference type="Pfam" id="PF00392">
    <property type="entry name" value="GntR"/>
    <property type="match status" value="1"/>
</dbReference>
<evidence type="ECO:0000256" key="2">
    <source>
        <dbReference type="ARBA" id="ARBA00023125"/>
    </source>
</evidence>
<dbReference type="PRINTS" id="PR00035">
    <property type="entry name" value="HTHGNTR"/>
</dbReference>
<dbReference type="InterPro" id="IPR036390">
    <property type="entry name" value="WH_DNA-bd_sf"/>
</dbReference>
<dbReference type="SMART" id="SM00345">
    <property type="entry name" value="HTH_GNTR"/>
    <property type="match status" value="1"/>
</dbReference>
<sequence>MSGDARHTDASLSVVFAPLDDHGRAGLVERRLTDAIISGVLRDGERLPSEASMATSLGVALVTAREALEALRSQGLVVTRRGRDGGSFVTCTTDSAARWAQRRLLESSRIDLRDLALHVSAILGTAAEVAADRATDDDLDVLLSIHEGADLRTAGGARRALGWFQLELAAVSQSPRLVREEMRLQSEAAPLLWMCLREDAHRARSAESREEVLAALRRGDPQAARSAVTSFVQESLDWLVAERMRVRNAQPADEEAS</sequence>
<accession>A0A315ZSM9</accession>
<proteinExistence type="predicted"/>
<keyword evidence="6" id="KW-1185">Reference proteome</keyword>
<feature type="domain" description="HTH gntR-type" evidence="4">
    <location>
        <begin position="22"/>
        <end position="92"/>
    </location>
</feature>
<dbReference type="PANTHER" id="PTHR43537">
    <property type="entry name" value="TRANSCRIPTIONAL REGULATOR, GNTR FAMILY"/>
    <property type="match status" value="1"/>
</dbReference>
<dbReference type="SUPFAM" id="SSF48008">
    <property type="entry name" value="GntR ligand-binding domain-like"/>
    <property type="match status" value="1"/>
</dbReference>